<feature type="non-terminal residue" evidence="2">
    <location>
        <position position="1"/>
    </location>
</feature>
<keyword evidence="1" id="KW-0732">Signal</keyword>
<protein>
    <submittedName>
        <fullName evidence="2">Uncharacterized protein</fullName>
    </submittedName>
</protein>
<reference evidence="2 3" key="1">
    <citation type="submission" date="2023-05" db="EMBL/GenBank/DDBJ databases">
        <title>B98-5 Cell Line De Novo Hybrid Assembly: An Optical Mapping Approach.</title>
        <authorList>
            <person name="Kananen K."/>
            <person name="Auerbach J.A."/>
            <person name="Kautto E."/>
            <person name="Blachly J.S."/>
        </authorList>
    </citation>
    <scope>NUCLEOTIDE SEQUENCE [LARGE SCALE GENOMIC DNA]</scope>
    <source>
        <strain evidence="2">B95-8</strain>
        <tissue evidence="2">Cell line</tissue>
    </source>
</reference>
<gene>
    <name evidence="2" type="ORF">P7K49_039473</name>
</gene>
<comment type="caution">
    <text evidence="2">The sequence shown here is derived from an EMBL/GenBank/DDBJ whole genome shotgun (WGS) entry which is preliminary data.</text>
</comment>
<evidence type="ECO:0000313" key="3">
    <source>
        <dbReference type="Proteomes" id="UP001266305"/>
    </source>
</evidence>
<evidence type="ECO:0000313" key="2">
    <source>
        <dbReference type="EMBL" id="KAK2082248.1"/>
    </source>
</evidence>
<accession>A0ABQ9TBX2</accession>
<feature type="chain" id="PRO_5045711634" evidence="1">
    <location>
        <begin position="23"/>
        <end position="60"/>
    </location>
</feature>
<proteinExistence type="predicted"/>
<keyword evidence="3" id="KW-1185">Reference proteome</keyword>
<organism evidence="2 3">
    <name type="scientific">Saguinus oedipus</name>
    <name type="common">Cotton-top tamarin</name>
    <name type="synonym">Oedipomidas oedipus</name>
    <dbReference type="NCBI Taxonomy" id="9490"/>
    <lineage>
        <taxon>Eukaryota</taxon>
        <taxon>Metazoa</taxon>
        <taxon>Chordata</taxon>
        <taxon>Craniata</taxon>
        <taxon>Vertebrata</taxon>
        <taxon>Euteleostomi</taxon>
        <taxon>Mammalia</taxon>
        <taxon>Eutheria</taxon>
        <taxon>Euarchontoglires</taxon>
        <taxon>Primates</taxon>
        <taxon>Haplorrhini</taxon>
        <taxon>Platyrrhini</taxon>
        <taxon>Cebidae</taxon>
        <taxon>Callitrichinae</taxon>
        <taxon>Saguinus</taxon>
    </lineage>
</organism>
<dbReference type="EMBL" id="JASSZA010000043">
    <property type="protein sequence ID" value="KAK2082248.1"/>
    <property type="molecule type" value="Genomic_DNA"/>
</dbReference>
<feature type="signal peptide" evidence="1">
    <location>
        <begin position="1"/>
        <end position="22"/>
    </location>
</feature>
<name>A0ABQ9TBX2_SAGOE</name>
<evidence type="ECO:0000256" key="1">
    <source>
        <dbReference type="SAM" id="SignalP"/>
    </source>
</evidence>
<dbReference type="Proteomes" id="UP001266305">
    <property type="component" value="Unassembled WGS sequence"/>
</dbReference>
<sequence length="60" mass="6190">PQAGSGLRGLLVLTVLRPFAASSDSPSSKLQPLPPAPAPLRLSWGLSSEEAVSILKLQAL</sequence>